<dbReference type="InterPro" id="IPR011698">
    <property type="entry name" value="GATase_3"/>
</dbReference>
<evidence type="ECO:0000256" key="5">
    <source>
        <dbReference type="ARBA" id="ARBA00022741"/>
    </source>
</evidence>
<comment type="pathway">
    <text evidence="2">Cofactor biosynthesis; adenosylcobalamin biosynthesis.</text>
</comment>
<dbReference type="SUPFAM" id="SSF52540">
    <property type="entry name" value="P-loop containing nucleoside triphosphate hydrolases"/>
    <property type="match status" value="1"/>
</dbReference>
<evidence type="ECO:0000259" key="9">
    <source>
        <dbReference type="Pfam" id="PF01656"/>
    </source>
</evidence>
<dbReference type="GO" id="GO:0005524">
    <property type="term" value="F:ATP binding"/>
    <property type="evidence" value="ECO:0007669"/>
    <property type="project" value="UniProtKB-KW"/>
</dbReference>
<dbReference type="GO" id="GO:0042242">
    <property type="term" value="F:cobyrinic acid a,c-diamide synthase activity"/>
    <property type="evidence" value="ECO:0007669"/>
    <property type="project" value="InterPro"/>
</dbReference>
<dbReference type="PANTHER" id="PTHR43873:SF1">
    <property type="entry name" value="COBYRINATE A,C-DIAMIDE SYNTHASE"/>
    <property type="match status" value="1"/>
</dbReference>
<reference evidence="11 12" key="1">
    <citation type="submission" date="2017-09" db="EMBL/GenBank/DDBJ databases">
        <title>Genomics of the genus Arcobacter.</title>
        <authorList>
            <person name="Perez-Cataluna A."/>
            <person name="Figueras M.J."/>
            <person name="Salas-Masso N."/>
        </authorList>
    </citation>
    <scope>NUCLEOTIDE SEQUENCE [LARGE SCALE GENOMIC DNA]</scope>
    <source>
        <strain evidence="11 12">F156-34</strain>
    </source>
</reference>
<dbReference type="AlphaFoldDB" id="A0A4Q1AZR8"/>
<evidence type="ECO:0000256" key="3">
    <source>
        <dbReference type="ARBA" id="ARBA00022573"/>
    </source>
</evidence>
<evidence type="ECO:0000256" key="8">
    <source>
        <dbReference type="ARBA" id="ARBA00022962"/>
    </source>
</evidence>
<dbReference type="Gene3D" id="3.40.50.300">
    <property type="entry name" value="P-loop containing nucleotide triphosphate hydrolases"/>
    <property type="match status" value="1"/>
</dbReference>
<keyword evidence="12" id="KW-1185">Reference proteome</keyword>
<proteinExistence type="predicted"/>
<dbReference type="NCBIfam" id="NF002204">
    <property type="entry name" value="PRK01077.1"/>
    <property type="match status" value="1"/>
</dbReference>
<name>A0A4Q1AZR8_9BACT</name>
<keyword evidence="5" id="KW-0547">Nucleotide-binding</keyword>
<dbReference type="PROSITE" id="PS51274">
    <property type="entry name" value="GATASE_COBBQ"/>
    <property type="match status" value="1"/>
</dbReference>
<keyword evidence="8" id="KW-0315">Glutamine amidotransferase</keyword>
<evidence type="ECO:0000256" key="7">
    <source>
        <dbReference type="ARBA" id="ARBA00022842"/>
    </source>
</evidence>
<evidence type="ECO:0000256" key="2">
    <source>
        <dbReference type="ARBA" id="ARBA00004953"/>
    </source>
</evidence>
<dbReference type="Pfam" id="PF01656">
    <property type="entry name" value="CbiA"/>
    <property type="match status" value="1"/>
</dbReference>
<evidence type="ECO:0000313" key="11">
    <source>
        <dbReference type="EMBL" id="RXK14212.1"/>
    </source>
</evidence>
<dbReference type="InterPro" id="IPR029062">
    <property type="entry name" value="Class_I_gatase-like"/>
</dbReference>
<dbReference type="OrthoDB" id="9764035at2"/>
<feature type="domain" description="CobQ/CobB/MinD/ParA nucleotide binding" evidence="9">
    <location>
        <begin position="4"/>
        <end position="177"/>
    </location>
</feature>
<evidence type="ECO:0000313" key="12">
    <source>
        <dbReference type="Proteomes" id="UP000289718"/>
    </source>
</evidence>
<gene>
    <name evidence="11" type="ORF">CP965_01835</name>
</gene>
<keyword evidence="3" id="KW-0169">Cobalamin biosynthesis</keyword>
<comment type="caution">
    <text evidence="11">The sequence shown here is derived from an EMBL/GenBank/DDBJ whole genome shotgun (WGS) entry which is preliminary data.</text>
</comment>
<comment type="cofactor">
    <cofactor evidence="1">
        <name>Mg(2+)</name>
        <dbReference type="ChEBI" id="CHEBI:18420"/>
    </cofactor>
</comment>
<dbReference type="InterPro" id="IPR004484">
    <property type="entry name" value="CbiA/CobB_synth"/>
</dbReference>
<evidence type="ECO:0000256" key="4">
    <source>
        <dbReference type="ARBA" id="ARBA00022598"/>
    </source>
</evidence>
<dbReference type="EMBL" id="NXIE01000001">
    <property type="protein sequence ID" value="RXK14212.1"/>
    <property type="molecule type" value="Genomic_DNA"/>
</dbReference>
<keyword evidence="6" id="KW-0067">ATP-binding</keyword>
<dbReference type="GO" id="GO:0009236">
    <property type="term" value="P:cobalamin biosynthetic process"/>
    <property type="evidence" value="ECO:0007669"/>
    <property type="project" value="UniProtKB-KW"/>
</dbReference>
<protein>
    <submittedName>
        <fullName evidence="11">Cobyrinate a,c-diamide synthase</fullName>
    </submittedName>
</protein>
<dbReference type="Gene3D" id="3.40.50.880">
    <property type="match status" value="1"/>
</dbReference>
<sequence length="425" mass="48454">MNSILISAVSSNQGKTILSTALLYYFKNSVRPFKIGPDYIDPQFHEIVCNTKSINLDTFIMNKPQVKWLFNKYSNKEVSILEGVMGFYDGMDKGCSAYDVGKLLNTPTVLLLDASGSYITISAVLKGLKTYKEDNTIKAVVLNKVSSKMHFELIKKQIEQDFQGENEIKVLGWIKKDLQSLRDTHLGLDLKDAKKEVLENISKEVLENIDLETLKEISLYKKEAITNYPFEEIKKINKKATVVYDENFSFLYHDNLETLKELFDEVEIISSTKDEKISSNSDFVFIPGGYVETKEAYERVKTSQNFKASLIEHANKNKHIYAECAGLLYLSNSVDDKEMAKILKVSFSLDSKRVRLGYYHSQSGLKGHAFHYTKPLDTSLGCDILSKKINSKGEVGAWKKKNVYGTYLHTMFRNNINILKDYFGI</sequence>
<dbReference type="Proteomes" id="UP000289718">
    <property type="component" value="Unassembled WGS sequence"/>
</dbReference>
<dbReference type="InterPro" id="IPR002586">
    <property type="entry name" value="CobQ/CobB/MinD/ParA_Nub-bd_dom"/>
</dbReference>
<feature type="domain" description="CobB/CobQ-like glutamine amidotransferase" evidence="10">
    <location>
        <begin position="241"/>
        <end position="415"/>
    </location>
</feature>
<organism evidence="11 12">
    <name type="scientific">Halarcobacter mediterraneus</name>
    <dbReference type="NCBI Taxonomy" id="2023153"/>
    <lineage>
        <taxon>Bacteria</taxon>
        <taxon>Pseudomonadati</taxon>
        <taxon>Campylobacterota</taxon>
        <taxon>Epsilonproteobacteria</taxon>
        <taxon>Campylobacterales</taxon>
        <taxon>Arcobacteraceae</taxon>
        <taxon>Halarcobacter</taxon>
    </lineage>
</organism>
<keyword evidence="7" id="KW-0460">Magnesium</keyword>
<dbReference type="InterPro" id="IPR027417">
    <property type="entry name" value="P-loop_NTPase"/>
</dbReference>
<dbReference type="SUPFAM" id="SSF52317">
    <property type="entry name" value="Class I glutamine amidotransferase-like"/>
    <property type="match status" value="1"/>
</dbReference>
<dbReference type="PANTHER" id="PTHR43873">
    <property type="entry name" value="COBYRINATE A,C-DIAMIDE SYNTHASE"/>
    <property type="match status" value="1"/>
</dbReference>
<keyword evidence="4" id="KW-0436">Ligase</keyword>
<accession>A0A4Q1AZR8</accession>
<evidence type="ECO:0000259" key="10">
    <source>
        <dbReference type="Pfam" id="PF07685"/>
    </source>
</evidence>
<dbReference type="RefSeq" id="WP_129060323.1">
    <property type="nucleotide sequence ID" value="NZ_NXIE01000001.1"/>
</dbReference>
<dbReference type="Pfam" id="PF07685">
    <property type="entry name" value="GATase_3"/>
    <property type="match status" value="1"/>
</dbReference>
<evidence type="ECO:0000256" key="6">
    <source>
        <dbReference type="ARBA" id="ARBA00022840"/>
    </source>
</evidence>
<evidence type="ECO:0000256" key="1">
    <source>
        <dbReference type="ARBA" id="ARBA00001946"/>
    </source>
</evidence>